<dbReference type="InterPro" id="IPR016455">
    <property type="entry name" value="XTH"/>
</dbReference>
<dbReference type="GO" id="GO:0010411">
    <property type="term" value="P:xyloglucan metabolic process"/>
    <property type="evidence" value="ECO:0007669"/>
    <property type="project" value="InterPro"/>
</dbReference>
<dbReference type="PROSITE" id="PS51762">
    <property type="entry name" value="GH16_2"/>
    <property type="match status" value="1"/>
</dbReference>
<keyword evidence="5" id="KW-0052">Apoplast</keyword>
<dbReference type="GO" id="GO:0016762">
    <property type="term" value="F:xyloglucan:xyloglucosyl transferase activity"/>
    <property type="evidence" value="ECO:0007669"/>
    <property type="project" value="UniProtKB-EC"/>
</dbReference>
<keyword evidence="5" id="KW-0964">Secreted</keyword>
<comment type="function">
    <text evidence="5">Catalyzes xyloglucan endohydrolysis (XEH) and/or endotransglycosylation (XET). Cleaves and religates xyloglucan polymers, an essential constituent of the primary cell wall, and thereby participates in cell wall construction of growing tissues.</text>
</comment>
<keyword evidence="5" id="KW-0732">Signal</keyword>
<dbReference type="GO" id="GO:0042546">
    <property type="term" value="P:cell wall biogenesis"/>
    <property type="evidence" value="ECO:0007669"/>
    <property type="project" value="InterPro"/>
</dbReference>
<comment type="PTM">
    <text evidence="5">Contains at least one intrachain disulfide bond essential for its enzymatic activity.</text>
</comment>
<keyword evidence="2 5" id="KW-0378">Hydrolase</keyword>
<evidence type="ECO:0000256" key="4">
    <source>
        <dbReference type="ARBA" id="ARBA00023295"/>
    </source>
</evidence>
<dbReference type="InterPro" id="IPR013320">
    <property type="entry name" value="ConA-like_dom_sf"/>
</dbReference>
<organism evidence="7 8">
    <name type="scientific">Apostasia shenzhenica</name>
    <dbReference type="NCBI Taxonomy" id="1088818"/>
    <lineage>
        <taxon>Eukaryota</taxon>
        <taxon>Viridiplantae</taxon>
        <taxon>Streptophyta</taxon>
        <taxon>Embryophyta</taxon>
        <taxon>Tracheophyta</taxon>
        <taxon>Spermatophyta</taxon>
        <taxon>Magnoliopsida</taxon>
        <taxon>Liliopsida</taxon>
        <taxon>Asparagales</taxon>
        <taxon>Orchidaceae</taxon>
        <taxon>Apostasioideae</taxon>
        <taxon>Apostasia</taxon>
    </lineage>
</organism>
<evidence type="ECO:0000313" key="7">
    <source>
        <dbReference type="EMBL" id="PKA51390.1"/>
    </source>
</evidence>
<dbReference type="AlphaFoldDB" id="A0A2I0A766"/>
<evidence type="ECO:0000256" key="1">
    <source>
        <dbReference type="ARBA" id="ARBA00022679"/>
    </source>
</evidence>
<dbReference type="GO" id="GO:0004553">
    <property type="term" value="F:hydrolase activity, hydrolyzing O-glycosyl compounds"/>
    <property type="evidence" value="ECO:0007669"/>
    <property type="project" value="InterPro"/>
</dbReference>
<keyword evidence="8" id="KW-1185">Reference proteome</keyword>
<evidence type="ECO:0000256" key="3">
    <source>
        <dbReference type="ARBA" id="ARBA00023157"/>
    </source>
</evidence>
<accession>A0A2I0A766</accession>
<proteinExistence type="inferred from homology"/>
<evidence type="ECO:0000259" key="6">
    <source>
        <dbReference type="PROSITE" id="PS51762"/>
    </source>
</evidence>
<feature type="signal peptide" evidence="5">
    <location>
        <begin position="1"/>
        <end position="29"/>
    </location>
</feature>
<evidence type="ECO:0000313" key="8">
    <source>
        <dbReference type="Proteomes" id="UP000236161"/>
    </source>
</evidence>
<dbReference type="Pfam" id="PF06955">
    <property type="entry name" value="XET_C"/>
    <property type="match status" value="1"/>
</dbReference>
<dbReference type="InterPro" id="IPR044791">
    <property type="entry name" value="Beta-glucanase/XTH"/>
</dbReference>
<dbReference type="EMBL" id="KZ452013">
    <property type="protein sequence ID" value="PKA51390.1"/>
    <property type="molecule type" value="Genomic_DNA"/>
</dbReference>
<keyword evidence="3" id="KW-1015">Disulfide bond</keyword>
<comment type="similarity">
    <text evidence="5">Belongs to the glycosyl hydrolase 16 family.</text>
</comment>
<keyword evidence="5" id="KW-0134">Cell wall</keyword>
<dbReference type="EC" id="2.4.1.207" evidence="5"/>
<reference evidence="7 8" key="1">
    <citation type="journal article" date="2017" name="Nature">
        <title>The Apostasia genome and the evolution of orchids.</title>
        <authorList>
            <person name="Zhang G.Q."/>
            <person name="Liu K.W."/>
            <person name="Li Z."/>
            <person name="Lohaus R."/>
            <person name="Hsiao Y.Y."/>
            <person name="Niu S.C."/>
            <person name="Wang J.Y."/>
            <person name="Lin Y.C."/>
            <person name="Xu Q."/>
            <person name="Chen L.J."/>
            <person name="Yoshida K."/>
            <person name="Fujiwara S."/>
            <person name="Wang Z.W."/>
            <person name="Zhang Y.Q."/>
            <person name="Mitsuda N."/>
            <person name="Wang M."/>
            <person name="Liu G.H."/>
            <person name="Pecoraro L."/>
            <person name="Huang H.X."/>
            <person name="Xiao X.J."/>
            <person name="Lin M."/>
            <person name="Wu X.Y."/>
            <person name="Wu W.L."/>
            <person name="Chen Y.Y."/>
            <person name="Chang S.B."/>
            <person name="Sakamoto S."/>
            <person name="Ohme-Takagi M."/>
            <person name="Yagi M."/>
            <person name="Zeng S.J."/>
            <person name="Shen C.Y."/>
            <person name="Yeh C.M."/>
            <person name="Luo Y.B."/>
            <person name="Tsai W.C."/>
            <person name="Van de Peer Y."/>
            <person name="Liu Z.J."/>
        </authorList>
    </citation>
    <scope>NUCLEOTIDE SEQUENCE [LARGE SCALE GENOMIC DNA]</scope>
    <source>
        <strain evidence="8">cv. Shenzhen</strain>
        <tissue evidence="7">Stem</tissue>
    </source>
</reference>
<dbReference type="OrthoDB" id="4781at2759"/>
<protein>
    <recommendedName>
        <fullName evidence="5">Xyloglucan endotransglucosylase/hydrolase</fullName>
        <ecNumber evidence="5">2.4.1.207</ecNumber>
    </recommendedName>
</protein>
<dbReference type="GO" id="GO:0048046">
    <property type="term" value="C:apoplast"/>
    <property type="evidence" value="ECO:0007669"/>
    <property type="project" value="UniProtKB-SubCell"/>
</dbReference>
<keyword evidence="5" id="KW-0961">Cell wall biogenesis/degradation</keyword>
<dbReference type="InterPro" id="IPR010713">
    <property type="entry name" value="XET_C"/>
</dbReference>
<dbReference type="PIRSF" id="PIRSF005604">
    <property type="entry name" value="XET"/>
    <property type="match status" value="1"/>
</dbReference>
<dbReference type="Pfam" id="PF00722">
    <property type="entry name" value="Glyco_hydro_16"/>
    <property type="match status" value="1"/>
</dbReference>
<feature type="domain" description="GH16" evidence="6">
    <location>
        <begin position="27"/>
        <end position="219"/>
    </location>
</feature>
<dbReference type="PANTHER" id="PTHR31062">
    <property type="entry name" value="XYLOGLUCAN ENDOTRANSGLUCOSYLASE/HYDROLASE PROTEIN 8-RELATED"/>
    <property type="match status" value="1"/>
</dbReference>
<dbReference type="Proteomes" id="UP000236161">
    <property type="component" value="Unassembled WGS sequence"/>
</dbReference>
<gene>
    <name evidence="7" type="ORF">AXF42_Ash002755</name>
</gene>
<dbReference type="SUPFAM" id="SSF49899">
    <property type="entry name" value="Concanavalin A-like lectins/glucanases"/>
    <property type="match status" value="1"/>
</dbReference>
<dbReference type="InterPro" id="IPR000757">
    <property type="entry name" value="Beta-glucanase-like"/>
</dbReference>
<keyword evidence="1 5" id="KW-0808">Transferase</keyword>
<name>A0A2I0A766_9ASPA</name>
<sequence>MASHVPTPSLPIFIFLLALAAAITSPVDAAGNFTEDVIITSGDGRGKILNDGELITLSLDKISGSAFQSRKAYLYCQIDTQIKLPAGNSAGTITSYYLSSQGATHYEIGFMFVGNLAGDQFVVSTNVVTQGIRNREMRFHLWFDPTKDFHTYSILWNPTHIVFYVDVTPIREFRKTEGVPYPESQAMRLYANLSNSDDWAAGGRPVTTDWTQSPFTASFRSFAGVDFFGDFSFVTKPWMEEALDGNGLKKMQWAQKNFMVYDYCSDVKGHPQQRLPAECTAR</sequence>
<dbReference type="STRING" id="1088818.A0A2I0A766"/>
<evidence type="ECO:0000256" key="5">
    <source>
        <dbReference type="RuleBase" id="RU361120"/>
    </source>
</evidence>
<evidence type="ECO:0000256" key="2">
    <source>
        <dbReference type="ARBA" id="ARBA00022801"/>
    </source>
</evidence>
<dbReference type="Gene3D" id="2.60.120.200">
    <property type="match status" value="1"/>
</dbReference>
<comment type="subcellular location">
    <subcellularLocation>
        <location evidence="5">Secreted</location>
        <location evidence="5">Cell wall</location>
    </subcellularLocation>
    <subcellularLocation>
        <location evidence="5">Secreted</location>
        <location evidence="5">Extracellular space</location>
        <location evidence="5">Apoplast</location>
    </subcellularLocation>
</comment>
<keyword evidence="4 5" id="KW-0326">Glycosidase</keyword>
<keyword evidence="7" id="KW-0328">Glycosyltransferase</keyword>
<dbReference type="GO" id="GO:0071555">
    <property type="term" value="P:cell wall organization"/>
    <property type="evidence" value="ECO:0007669"/>
    <property type="project" value="UniProtKB-KW"/>
</dbReference>
<feature type="chain" id="PRO_5013985027" description="Xyloglucan endotransglucosylase/hydrolase" evidence="5">
    <location>
        <begin position="30"/>
        <end position="282"/>
    </location>
</feature>